<dbReference type="EC" id="1.1.1.-" evidence="5"/>
<dbReference type="SMART" id="SM00822">
    <property type="entry name" value="PKS_KR"/>
    <property type="match status" value="1"/>
</dbReference>
<name>A0ABW2NDV2_9BACL</name>
<dbReference type="PROSITE" id="PS00061">
    <property type="entry name" value="ADH_SHORT"/>
    <property type="match status" value="1"/>
</dbReference>
<keyword evidence="6" id="KW-1185">Reference proteome</keyword>
<protein>
    <submittedName>
        <fullName evidence="5">SDR family NAD(P)-dependent oxidoreductase</fullName>
        <ecNumber evidence="5">1.1.1.-</ecNumber>
    </submittedName>
</protein>
<dbReference type="InterPro" id="IPR036291">
    <property type="entry name" value="NAD(P)-bd_dom_sf"/>
</dbReference>
<feature type="domain" description="Ketoreductase" evidence="4">
    <location>
        <begin position="7"/>
        <end position="186"/>
    </location>
</feature>
<sequence>MFDLTGKTALITGGSKGIGLAMAEALGKQGANIVITGRGEEALSAAKEQLGFEGVRAEAQQSDVTDRASIESAVERTVEHFGSLDILVNNAGMNIRKPLVEVEEEDWDRVVDTNLKGIFLAGQAAARQMIRQKRGKIINISSVYGLIGGPNQTSYAASKGGINQLTRVWAEELAEHGIHVNAIAPGYIQTPMTASFLEDKERTRKLIGHTMLGRLGELDDLAGPVVLLASDASDYITGQIISVDGGWSAR</sequence>
<comment type="caution">
    <text evidence="5">The sequence shown here is derived from an EMBL/GenBank/DDBJ whole genome shotgun (WGS) entry which is preliminary data.</text>
</comment>
<dbReference type="SUPFAM" id="SSF51735">
    <property type="entry name" value="NAD(P)-binding Rossmann-fold domains"/>
    <property type="match status" value="1"/>
</dbReference>
<evidence type="ECO:0000256" key="3">
    <source>
        <dbReference type="RuleBase" id="RU000363"/>
    </source>
</evidence>
<dbReference type="InterPro" id="IPR057326">
    <property type="entry name" value="KR_dom"/>
</dbReference>
<dbReference type="PANTHER" id="PTHR42760">
    <property type="entry name" value="SHORT-CHAIN DEHYDROGENASES/REDUCTASES FAMILY MEMBER"/>
    <property type="match status" value="1"/>
</dbReference>
<evidence type="ECO:0000313" key="5">
    <source>
        <dbReference type="EMBL" id="MFC7364227.1"/>
    </source>
</evidence>
<reference evidence="6" key="1">
    <citation type="journal article" date="2019" name="Int. J. Syst. Evol. Microbiol.">
        <title>The Global Catalogue of Microorganisms (GCM) 10K type strain sequencing project: providing services to taxonomists for standard genome sequencing and annotation.</title>
        <authorList>
            <consortium name="The Broad Institute Genomics Platform"/>
            <consortium name="The Broad Institute Genome Sequencing Center for Infectious Disease"/>
            <person name="Wu L."/>
            <person name="Ma J."/>
        </authorList>
    </citation>
    <scope>NUCLEOTIDE SEQUENCE [LARGE SCALE GENOMIC DNA]</scope>
    <source>
        <strain evidence="6">JCM 4738</strain>
    </source>
</reference>
<dbReference type="InterPro" id="IPR020904">
    <property type="entry name" value="Sc_DH/Rdtase_CS"/>
</dbReference>
<evidence type="ECO:0000256" key="1">
    <source>
        <dbReference type="ARBA" id="ARBA00006484"/>
    </source>
</evidence>
<dbReference type="InterPro" id="IPR002347">
    <property type="entry name" value="SDR_fam"/>
</dbReference>
<dbReference type="GO" id="GO:0016491">
    <property type="term" value="F:oxidoreductase activity"/>
    <property type="evidence" value="ECO:0007669"/>
    <property type="project" value="UniProtKB-KW"/>
</dbReference>
<evidence type="ECO:0000313" key="6">
    <source>
        <dbReference type="Proteomes" id="UP001596483"/>
    </source>
</evidence>
<evidence type="ECO:0000259" key="4">
    <source>
        <dbReference type="SMART" id="SM00822"/>
    </source>
</evidence>
<dbReference type="RefSeq" id="WP_157294505.1">
    <property type="nucleotide sequence ID" value="NZ_JBHTCT010000007.1"/>
</dbReference>
<dbReference type="Gene3D" id="3.40.50.720">
    <property type="entry name" value="NAD(P)-binding Rossmann-like Domain"/>
    <property type="match status" value="1"/>
</dbReference>
<dbReference type="EMBL" id="JBHTCT010000007">
    <property type="protein sequence ID" value="MFC7364227.1"/>
    <property type="molecule type" value="Genomic_DNA"/>
</dbReference>
<dbReference type="PANTHER" id="PTHR42760:SF133">
    <property type="entry name" value="3-OXOACYL-[ACYL-CARRIER-PROTEIN] REDUCTASE"/>
    <property type="match status" value="1"/>
</dbReference>
<dbReference type="NCBIfam" id="NF005559">
    <property type="entry name" value="PRK07231.1"/>
    <property type="match status" value="1"/>
</dbReference>
<dbReference type="PRINTS" id="PR00081">
    <property type="entry name" value="GDHRDH"/>
</dbReference>
<comment type="similarity">
    <text evidence="1 3">Belongs to the short-chain dehydrogenases/reductases (SDR) family.</text>
</comment>
<accession>A0ABW2NDV2</accession>
<gene>
    <name evidence="5" type="ORF">ACFQQH_03505</name>
</gene>
<dbReference type="PRINTS" id="PR00080">
    <property type="entry name" value="SDRFAMILY"/>
</dbReference>
<dbReference type="NCBIfam" id="NF009466">
    <property type="entry name" value="PRK12826.1-2"/>
    <property type="match status" value="1"/>
</dbReference>
<dbReference type="Pfam" id="PF00106">
    <property type="entry name" value="adh_short"/>
    <property type="match status" value="1"/>
</dbReference>
<keyword evidence="2 5" id="KW-0560">Oxidoreductase</keyword>
<proteinExistence type="inferred from homology"/>
<organism evidence="5 6">
    <name type="scientific">Bhargavaea changchunensis</name>
    <dbReference type="NCBI Taxonomy" id="2134037"/>
    <lineage>
        <taxon>Bacteria</taxon>
        <taxon>Bacillati</taxon>
        <taxon>Bacillota</taxon>
        <taxon>Bacilli</taxon>
        <taxon>Bacillales</taxon>
        <taxon>Caryophanaceae</taxon>
        <taxon>Bhargavaea</taxon>
    </lineage>
</organism>
<evidence type="ECO:0000256" key="2">
    <source>
        <dbReference type="ARBA" id="ARBA00023002"/>
    </source>
</evidence>
<dbReference type="Proteomes" id="UP001596483">
    <property type="component" value="Unassembled WGS sequence"/>
</dbReference>